<dbReference type="EC" id="3.6.1.22" evidence="4"/>
<dbReference type="SUPFAM" id="SSF55811">
    <property type="entry name" value="Nudix"/>
    <property type="match status" value="1"/>
</dbReference>
<sequence length="308" mass="35212">MTRTLNFYTCHDLNRADDHRNNAQWLAERLADSKTRVLPLWQHRSLFNNIEGEAPRAVALEIDAMERLARYGGEPIFLGMRGETAYFALDLVDLSEPDHEPALAGRGSFADLRAVGMLLPREEGSLLAYARAMTFWHARHRFCGVCGSPTEIRRAGHQRQCSNDSCKAPQFPRMDPAVIMLVHDGKDHCVLGRQKIWRPGMHSTLAGFVEPGEALEQAVAREVFEEVGLHIEEARYHSSQPWPFPSSLMLGFHAIAEHRPLRVQLEELESARWFSREELLNSPEDESFNFPRRDAISFRLIQDWLEQG</sequence>
<evidence type="ECO:0000256" key="6">
    <source>
        <dbReference type="ARBA" id="ARBA00022801"/>
    </source>
</evidence>
<protein>
    <recommendedName>
        <fullName evidence="4">NAD(+) diphosphatase</fullName>
        <ecNumber evidence="4">3.6.1.22</ecNumber>
    </recommendedName>
</protein>
<dbReference type="PANTHER" id="PTHR42904">
    <property type="entry name" value="NUDIX HYDROLASE, NUDC SUBFAMILY"/>
    <property type="match status" value="1"/>
</dbReference>
<evidence type="ECO:0000256" key="4">
    <source>
        <dbReference type="ARBA" id="ARBA00012381"/>
    </source>
</evidence>
<evidence type="ECO:0000313" key="12">
    <source>
        <dbReference type="Proteomes" id="UP001215503"/>
    </source>
</evidence>
<dbReference type="InterPro" id="IPR015376">
    <property type="entry name" value="Znr_NADH_PPase"/>
</dbReference>
<comment type="cofactor">
    <cofactor evidence="1">
        <name>Mg(2+)</name>
        <dbReference type="ChEBI" id="CHEBI:18420"/>
    </cofactor>
</comment>
<keyword evidence="12" id="KW-1185">Reference proteome</keyword>
<evidence type="ECO:0000259" key="10">
    <source>
        <dbReference type="PROSITE" id="PS51462"/>
    </source>
</evidence>
<evidence type="ECO:0000256" key="7">
    <source>
        <dbReference type="ARBA" id="ARBA00022842"/>
    </source>
</evidence>
<dbReference type="Pfam" id="PF09297">
    <property type="entry name" value="Zn_ribbon_NUD"/>
    <property type="match status" value="1"/>
</dbReference>
<comment type="caution">
    <text evidence="11">The sequence shown here is derived from an EMBL/GenBank/DDBJ whole genome shotgun (WGS) entry which is preliminary data.</text>
</comment>
<comment type="catalytic activity">
    <reaction evidence="9">
        <text>a 5'-end NAD(+)-phospho-ribonucleoside in mRNA + H2O = a 5'-end phospho-adenosine-phospho-ribonucleoside in mRNA + beta-nicotinamide D-ribonucleotide + 2 H(+)</text>
        <dbReference type="Rhea" id="RHEA:60876"/>
        <dbReference type="Rhea" id="RHEA-COMP:15698"/>
        <dbReference type="Rhea" id="RHEA-COMP:15719"/>
        <dbReference type="ChEBI" id="CHEBI:14649"/>
        <dbReference type="ChEBI" id="CHEBI:15377"/>
        <dbReference type="ChEBI" id="CHEBI:15378"/>
        <dbReference type="ChEBI" id="CHEBI:144029"/>
        <dbReference type="ChEBI" id="CHEBI:144051"/>
    </reaction>
    <physiologicalReaction direction="left-to-right" evidence="9">
        <dbReference type="Rhea" id="RHEA:60877"/>
    </physiologicalReaction>
</comment>
<gene>
    <name evidence="11" type="primary">nudC</name>
    <name evidence="11" type="ORF">P2G67_00840</name>
</gene>
<name>A0ABT5YHV8_9PROT</name>
<dbReference type="PANTHER" id="PTHR42904:SF6">
    <property type="entry name" value="NAD-CAPPED RNA HYDROLASE NUDT12"/>
    <property type="match status" value="1"/>
</dbReference>
<dbReference type="PROSITE" id="PS00893">
    <property type="entry name" value="NUDIX_BOX"/>
    <property type="match status" value="1"/>
</dbReference>
<evidence type="ECO:0000256" key="2">
    <source>
        <dbReference type="ARBA" id="ARBA00001947"/>
    </source>
</evidence>
<dbReference type="CDD" id="cd03429">
    <property type="entry name" value="NUDIX_NADH_pyrophosphatase_Nudt13"/>
    <property type="match status" value="1"/>
</dbReference>
<dbReference type="InterPro" id="IPR015375">
    <property type="entry name" value="NADH_PPase-like_N"/>
</dbReference>
<dbReference type="InterPro" id="IPR015797">
    <property type="entry name" value="NUDIX_hydrolase-like_dom_sf"/>
</dbReference>
<dbReference type="InterPro" id="IPR020084">
    <property type="entry name" value="NUDIX_hydrolase_CS"/>
</dbReference>
<dbReference type="InterPro" id="IPR049734">
    <property type="entry name" value="NudC-like_C"/>
</dbReference>
<dbReference type="Pfam" id="PF09296">
    <property type="entry name" value="NUDIX-like"/>
    <property type="match status" value="1"/>
</dbReference>
<dbReference type="RefSeq" id="WP_275819094.1">
    <property type="nucleotide sequence ID" value="NZ_JARHUD010000001.1"/>
</dbReference>
<reference evidence="11 12" key="1">
    <citation type="submission" date="2023-03" db="EMBL/GenBank/DDBJ databases">
        <title>Fodinicurvata sp. CAU 1616 isolated from sea sendiment.</title>
        <authorList>
            <person name="Kim W."/>
        </authorList>
    </citation>
    <scope>NUCLEOTIDE SEQUENCE [LARGE SCALE GENOMIC DNA]</scope>
    <source>
        <strain evidence="11 12">CAU 1616</strain>
    </source>
</reference>
<feature type="domain" description="Nudix hydrolase" evidence="10">
    <location>
        <begin position="172"/>
        <end position="300"/>
    </location>
</feature>
<keyword evidence="7" id="KW-0460">Magnesium</keyword>
<accession>A0ABT5YHV8</accession>
<proteinExistence type="inferred from homology"/>
<evidence type="ECO:0000256" key="9">
    <source>
        <dbReference type="ARBA" id="ARBA00023679"/>
    </source>
</evidence>
<evidence type="ECO:0000256" key="1">
    <source>
        <dbReference type="ARBA" id="ARBA00001946"/>
    </source>
</evidence>
<dbReference type="Proteomes" id="UP001215503">
    <property type="component" value="Unassembled WGS sequence"/>
</dbReference>
<evidence type="ECO:0000256" key="5">
    <source>
        <dbReference type="ARBA" id="ARBA00022723"/>
    </source>
</evidence>
<dbReference type="Gene3D" id="3.90.79.10">
    <property type="entry name" value="Nucleoside Triphosphate Pyrophosphohydrolase"/>
    <property type="match status" value="1"/>
</dbReference>
<evidence type="ECO:0000256" key="3">
    <source>
        <dbReference type="ARBA" id="ARBA00009595"/>
    </source>
</evidence>
<dbReference type="InterPro" id="IPR050241">
    <property type="entry name" value="NAD-cap_RNA_hydrolase_NudC"/>
</dbReference>
<dbReference type="NCBIfam" id="NF001299">
    <property type="entry name" value="PRK00241.1"/>
    <property type="match status" value="1"/>
</dbReference>
<comment type="similarity">
    <text evidence="3">Belongs to the Nudix hydrolase family. NudC subfamily.</text>
</comment>
<dbReference type="PROSITE" id="PS51462">
    <property type="entry name" value="NUDIX"/>
    <property type="match status" value="1"/>
</dbReference>
<dbReference type="Pfam" id="PF00293">
    <property type="entry name" value="NUDIX"/>
    <property type="match status" value="1"/>
</dbReference>
<dbReference type="Gene3D" id="3.90.79.20">
    <property type="match status" value="1"/>
</dbReference>
<comment type="cofactor">
    <cofactor evidence="2">
        <name>Zn(2+)</name>
        <dbReference type="ChEBI" id="CHEBI:29105"/>
    </cofactor>
</comment>
<dbReference type="GO" id="GO:0016787">
    <property type="term" value="F:hydrolase activity"/>
    <property type="evidence" value="ECO:0007669"/>
    <property type="project" value="UniProtKB-KW"/>
</dbReference>
<evidence type="ECO:0000256" key="8">
    <source>
        <dbReference type="ARBA" id="ARBA00023027"/>
    </source>
</evidence>
<keyword evidence="8" id="KW-0520">NAD</keyword>
<dbReference type="EMBL" id="JARHUD010000001">
    <property type="protein sequence ID" value="MDF2094517.1"/>
    <property type="molecule type" value="Genomic_DNA"/>
</dbReference>
<keyword evidence="5" id="KW-0479">Metal-binding</keyword>
<keyword evidence="6 11" id="KW-0378">Hydrolase</keyword>
<evidence type="ECO:0000313" key="11">
    <source>
        <dbReference type="EMBL" id="MDF2094517.1"/>
    </source>
</evidence>
<organism evidence="11 12">
    <name type="scientific">Aquibaculum arenosum</name>
    <dbReference type="NCBI Taxonomy" id="3032591"/>
    <lineage>
        <taxon>Bacteria</taxon>
        <taxon>Pseudomonadati</taxon>
        <taxon>Pseudomonadota</taxon>
        <taxon>Alphaproteobacteria</taxon>
        <taxon>Rhodospirillales</taxon>
        <taxon>Rhodovibrionaceae</taxon>
        <taxon>Aquibaculum</taxon>
    </lineage>
</organism>
<dbReference type="InterPro" id="IPR000086">
    <property type="entry name" value="NUDIX_hydrolase_dom"/>
</dbReference>